<keyword evidence="4" id="KW-0472">Membrane</keyword>
<dbReference type="PANTHER" id="PTHR43065:SF42">
    <property type="entry name" value="TWO-COMPONENT SENSOR PPRA"/>
    <property type="match status" value="1"/>
</dbReference>
<dbReference type="Gene3D" id="3.40.190.10">
    <property type="entry name" value="Periplasmic binding protein-like II"/>
    <property type="match status" value="4"/>
</dbReference>
<reference evidence="5 6" key="1">
    <citation type="submission" date="2020-08" db="EMBL/GenBank/DDBJ databases">
        <title>Genome sequence of Rhodobacteraceae bacterium Lw-13e.</title>
        <authorList>
            <person name="Poehlein A."/>
            <person name="Wolter L."/>
            <person name="Daniel R."/>
            <person name="Brinkhoff T."/>
        </authorList>
    </citation>
    <scope>NUCLEOTIDE SEQUENCE [LARGE SCALE GENOMIC DNA]</scope>
    <source>
        <strain evidence="5 6">Lw-13e</strain>
    </source>
</reference>
<dbReference type="Gene3D" id="1.10.287.130">
    <property type="match status" value="1"/>
</dbReference>
<feature type="transmembrane region" description="Helical" evidence="4">
    <location>
        <begin position="424"/>
        <end position="445"/>
    </location>
</feature>
<dbReference type="GO" id="GO:0000155">
    <property type="term" value="F:phosphorelay sensor kinase activity"/>
    <property type="evidence" value="ECO:0007669"/>
    <property type="project" value="InterPro"/>
</dbReference>
<dbReference type="InterPro" id="IPR005467">
    <property type="entry name" value="His_kinase_dom"/>
</dbReference>
<dbReference type="EC" id="2.7.13.3" evidence="2"/>
<accession>A0A418SEM9</accession>
<dbReference type="Pfam" id="PF00497">
    <property type="entry name" value="SBP_bac_3"/>
    <property type="match status" value="1"/>
</dbReference>
<dbReference type="Proteomes" id="UP000283786">
    <property type="component" value="Chromosome"/>
</dbReference>
<evidence type="ECO:0000256" key="1">
    <source>
        <dbReference type="ARBA" id="ARBA00000085"/>
    </source>
</evidence>
<evidence type="ECO:0000313" key="5">
    <source>
        <dbReference type="EMBL" id="QPM89652.1"/>
    </source>
</evidence>
<organism evidence="5 6">
    <name type="scientific">Pseudooceanicola algae</name>
    <dbReference type="NCBI Taxonomy" id="1537215"/>
    <lineage>
        <taxon>Bacteria</taxon>
        <taxon>Pseudomonadati</taxon>
        <taxon>Pseudomonadota</taxon>
        <taxon>Alphaproteobacteria</taxon>
        <taxon>Rhodobacterales</taxon>
        <taxon>Paracoccaceae</taxon>
        <taxon>Pseudooceanicola</taxon>
    </lineage>
</organism>
<dbReference type="SUPFAM" id="SSF55874">
    <property type="entry name" value="ATPase domain of HSP90 chaperone/DNA topoisomerase II/histidine kinase"/>
    <property type="match status" value="1"/>
</dbReference>
<evidence type="ECO:0000256" key="2">
    <source>
        <dbReference type="ARBA" id="ARBA00012438"/>
    </source>
</evidence>
<dbReference type="CDD" id="cd00156">
    <property type="entry name" value="REC"/>
    <property type="match status" value="1"/>
</dbReference>
<dbReference type="InterPro" id="IPR003661">
    <property type="entry name" value="HisK_dim/P_dom"/>
</dbReference>
<dbReference type="Gene3D" id="3.40.50.2300">
    <property type="match status" value="1"/>
</dbReference>
<dbReference type="InterPro" id="IPR036097">
    <property type="entry name" value="HisK_dim/P_sf"/>
</dbReference>
<keyword evidence="5" id="KW-0418">Kinase</keyword>
<keyword evidence="4" id="KW-1133">Transmembrane helix</keyword>
<evidence type="ECO:0000313" key="6">
    <source>
        <dbReference type="Proteomes" id="UP000283786"/>
    </source>
</evidence>
<comment type="catalytic activity">
    <reaction evidence="1">
        <text>ATP + protein L-histidine = ADP + protein N-phospho-L-histidine.</text>
        <dbReference type="EC" id="2.7.13.3"/>
    </reaction>
</comment>
<dbReference type="PROSITE" id="PS50110">
    <property type="entry name" value="RESPONSE_REGULATORY"/>
    <property type="match status" value="1"/>
</dbReference>
<dbReference type="SMART" id="SM00388">
    <property type="entry name" value="HisKA"/>
    <property type="match status" value="1"/>
</dbReference>
<dbReference type="PROSITE" id="PS50112">
    <property type="entry name" value="PAS"/>
    <property type="match status" value="1"/>
</dbReference>
<keyword evidence="6" id="KW-1185">Reference proteome</keyword>
<dbReference type="SUPFAM" id="SSF47384">
    <property type="entry name" value="Homodimeric domain of signal transducing histidine kinase"/>
    <property type="match status" value="1"/>
</dbReference>
<dbReference type="PANTHER" id="PTHR43065">
    <property type="entry name" value="SENSOR HISTIDINE KINASE"/>
    <property type="match status" value="1"/>
</dbReference>
<dbReference type="AlphaFoldDB" id="A0A418SEM9"/>
<proteinExistence type="predicted"/>
<dbReference type="KEGG" id="palw:PSAL_008750"/>
<dbReference type="SUPFAM" id="SSF52172">
    <property type="entry name" value="CheY-like"/>
    <property type="match status" value="1"/>
</dbReference>
<dbReference type="InterPro" id="IPR003594">
    <property type="entry name" value="HATPase_dom"/>
</dbReference>
<dbReference type="SMART" id="SM00448">
    <property type="entry name" value="REC"/>
    <property type="match status" value="1"/>
</dbReference>
<dbReference type="SMART" id="SM00387">
    <property type="entry name" value="HATPase_c"/>
    <property type="match status" value="1"/>
</dbReference>
<dbReference type="InterPro" id="IPR036890">
    <property type="entry name" value="HATPase_C_sf"/>
</dbReference>
<name>A0A418SEM9_9RHOB</name>
<dbReference type="InterPro" id="IPR011006">
    <property type="entry name" value="CheY-like_superfamily"/>
</dbReference>
<dbReference type="InterPro" id="IPR000014">
    <property type="entry name" value="PAS"/>
</dbReference>
<dbReference type="PRINTS" id="PR00344">
    <property type="entry name" value="BCTRLSENSOR"/>
</dbReference>
<dbReference type="InterPro" id="IPR004358">
    <property type="entry name" value="Sig_transdc_His_kin-like_C"/>
</dbReference>
<gene>
    <name evidence="5" type="primary">rcsC_2</name>
    <name evidence="5" type="ORF">PSAL_008750</name>
</gene>
<evidence type="ECO:0000256" key="3">
    <source>
        <dbReference type="ARBA" id="ARBA00022553"/>
    </source>
</evidence>
<dbReference type="Gene3D" id="3.30.565.10">
    <property type="entry name" value="Histidine kinase-like ATPase, C-terminal domain"/>
    <property type="match status" value="1"/>
</dbReference>
<sequence>MVAAEADFDIEFVEYPSALAVTQAIRDGTADMLAGVGRQVLEGHPVAFAGPVAETPFLLFVRGDAPQETTFATFDGTRIGAVRNTAASLIPPPEGVEMVVFDDQISAFAKLLNGDVDGVIALSPLGMRTLRKTGLDSLIRPSFPAIRSLLGYVALRQEHADLLPDIEQAIERLEANRALPELRRKWFMVPAVPIPDVLTVGVTQFPPYSLIAEDGSFSGFAVEVIRELADRANIALKFEAISQESWAQGPRLDAFDLLPARSATETEAEFLQFTNPIQTIDYLTFVRAEDAGQPLTPATRRVGILASSPQRAGIARTLGTELIPVADTEEAVTMLGDGNLDAVIFPRRAFEDFVTQAGKEGQFARLSEPAFQNDLSIALRPGLGDLRERLNVVIQGFIGSGQYRDLATKWLEKPQFWTPARVTLLLYAIGVLMALAALGMFIQNWRARKASDRLRSIAEASNSRLAAVLSSTSQAVFGFGGDGSLAIANPSGRRLLGLDPEEPARWPEAAAFIDPGTGDTCRLAENDGPTSDRATRIHGQACLFRSDPADPPRYVRVTSDTVRAPESGLASIMIVEDDHVNEMNRQKLDRSMRLSSLGMLTGGLAHDFNNVLGSILFNAEMGQMGEADRAPEILGRIIAAVDAGRNLTERLLAFSRDTPQDPRPVNVGRSFQKLAVLANSAITEAISLDLPTVDTDFFIFCDVGELENAMLNLIINARDALQGSGVGDRITVRVRTYDSDQMTESAHGLRNTLEISVSDNGPGMSAVVKRHATDPFYTTKKDGGGSGLGLSMVAGFVDRASGDLSIYSEPGQGTTVRLRLPQVNAEGAQKPAVKEAVSHGSGQQILLVEDQIELREPLVAILMRLGYEVEDVDTGVEAIARLESGETFDLVLSDIVMPGGVSGGDLAQDIAARFPGLPIILMSGHANIDMSELRSLDVPVLQKPAPVVEIARAIADVLASCGSEGSGRPKGAV</sequence>
<keyword evidence="4" id="KW-0812">Transmembrane</keyword>
<dbReference type="Pfam" id="PF02518">
    <property type="entry name" value="HATPase_c"/>
    <property type="match status" value="1"/>
</dbReference>
<dbReference type="Pfam" id="PF00072">
    <property type="entry name" value="Response_reg"/>
    <property type="match status" value="1"/>
</dbReference>
<keyword evidence="3" id="KW-0597">Phosphoprotein</keyword>
<dbReference type="PROSITE" id="PS50109">
    <property type="entry name" value="HIS_KIN"/>
    <property type="match status" value="1"/>
</dbReference>
<dbReference type="InterPro" id="IPR001789">
    <property type="entry name" value="Sig_transdc_resp-reg_receiver"/>
</dbReference>
<evidence type="ECO:0000256" key="4">
    <source>
        <dbReference type="SAM" id="Phobius"/>
    </source>
</evidence>
<dbReference type="InterPro" id="IPR001638">
    <property type="entry name" value="Solute-binding_3/MltF_N"/>
</dbReference>
<dbReference type="SUPFAM" id="SSF53850">
    <property type="entry name" value="Periplasmic binding protein-like II"/>
    <property type="match status" value="2"/>
</dbReference>
<dbReference type="EMBL" id="CP060436">
    <property type="protein sequence ID" value="QPM89652.1"/>
    <property type="molecule type" value="Genomic_DNA"/>
</dbReference>
<keyword evidence="5" id="KW-0808">Transferase</keyword>
<dbReference type="SMART" id="SM00062">
    <property type="entry name" value="PBPb"/>
    <property type="match status" value="1"/>
</dbReference>
<protein>
    <recommendedName>
        <fullName evidence="2">histidine kinase</fullName>
        <ecNumber evidence="2">2.7.13.3</ecNumber>
    </recommendedName>
</protein>